<dbReference type="RefSeq" id="WP_229344655.1">
    <property type="nucleotide sequence ID" value="NZ_JAINUL010000001.1"/>
</dbReference>
<keyword evidence="2" id="KW-0472">Membrane</keyword>
<feature type="compositionally biased region" description="Polar residues" evidence="1">
    <location>
        <begin position="161"/>
        <end position="176"/>
    </location>
</feature>
<gene>
    <name evidence="3" type="ORF">K7B10_39535</name>
</gene>
<evidence type="ECO:0000313" key="3">
    <source>
        <dbReference type="EMBL" id="MCC0100742.1"/>
    </source>
</evidence>
<organism evidence="3 4">
    <name type="scientific">Streptomyces flavotricini</name>
    <dbReference type="NCBI Taxonomy" id="66888"/>
    <lineage>
        <taxon>Bacteria</taxon>
        <taxon>Bacillati</taxon>
        <taxon>Actinomycetota</taxon>
        <taxon>Actinomycetes</taxon>
        <taxon>Kitasatosporales</taxon>
        <taxon>Streptomycetaceae</taxon>
        <taxon>Streptomyces</taxon>
    </lineage>
</organism>
<feature type="compositionally biased region" description="Low complexity" evidence="1">
    <location>
        <begin position="109"/>
        <end position="142"/>
    </location>
</feature>
<feature type="transmembrane region" description="Helical" evidence="2">
    <location>
        <begin position="75"/>
        <end position="94"/>
    </location>
</feature>
<evidence type="ECO:0000256" key="2">
    <source>
        <dbReference type="SAM" id="Phobius"/>
    </source>
</evidence>
<keyword evidence="4" id="KW-1185">Reference proteome</keyword>
<dbReference type="Proteomes" id="UP001520654">
    <property type="component" value="Unassembled WGS sequence"/>
</dbReference>
<accession>A0ABS8EI82</accession>
<sequence length="189" mass="19738">MSHSQHPGTTPSRWRRLMDRIKATPKAAGRAVERTDIWVQDHTILATTLALTLFLAVTGIAMWKWGEAILTLARQYQPLFTIVWIAISAILLILGTFRTRRAARLAATASATAEADTATPRTADTPTQTGIPGATTDAATDNDGGDNSGGGSENSEGPITSVISTPAQLPAQSPHTATGAADPGAGRGL</sequence>
<evidence type="ECO:0000313" key="4">
    <source>
        <dbReference type="Proteomes" id="UP001520654"/>
    </source>
</evidence>
<evidence type="ECO:0008006" key="5">
    <source>
        <dbReference type="Google" id="ProtNLM"/>
    </source>
</evidence>
<feature type="transmembrane region" description="Helical" evidence="2">
    <location>
        <begin position="44"/>
        <end position="63"/>
    </location>
</feature>
<evidence type="ECO:0000256" key="1">
    <source>
        <dbReference type="SAM" id="MobiDB-lite"/>
    </source>
</evidence>
<dbReference type="EMBL" id="JAINUL010000001">
    <property type="protein sequence ID" value="MCC0100742.1"/>
    <property type="molecule type" value="Genomic_DNA"/>
</dbReference>
<name>A0ABS8EI82_9ACTN</name>
<comment type="caution">
    <text evidence="3">The sequence shown here is derived from an EMBL/GenBank/DDBJ whole genome shotgun (WGS) entry which is preliminary data.</text>
</comment>
<feature type="region of interest" description="Disordered" evidence="1">
    <location>
        <begin position="109"/>
        <end position="189"/>
    </location>
</feature>
<proteinExistence type="predicted"/>
<reference evidence="3 4" key="1">
    <citation type="submission" date="2021-08" db="EMBL/GenBank/DDBJ databases">
        <title>Genomic Architecture of Streptomyces flavotricini NGL1 and Streptomyces erythrochromogenes HMS4 With Differential Plant Beneficial attributes and laccase production capabilities.</title>
        <authorList>
            <person name="Salwan R."/>
            <person name="Kaur R."/>
            <person name="Sharma V."/>
        </authorList>
    </citation>
    <scope>NUCLEOTIDE SEQUENCE [LARGE SCALE GENOMIC DNA]</scope>
    <source>
        <strain evidence="3 4">NGL1</strain>
    </source>
</reference>
<protein>
    <recommendedName>
        <fullName evidence="5">Holin-X, holin superfamily III</fullName>
    </recommendedName>
</protein>
<keyword evidence="2" id="KW-0812">Transmembrane</keyword>
<keyword evidence="2" id="KW-1133">Transmembrane helix</keyword>